<keyword evidence="1" id="KW-1133">Transmembrane helix</keyword>
<evidence type="ECO:0000256" key="1">
    <source>
        <dbReference type="SAM" id="Phobius"/>
    </source>
</evidence>
<gene>
    <name evidence="2" type="ORF">PF021_08495</name>
</gene>
<keyword evidence="1" id="KW-0812">Transmembrane</keyword>
<feature type="transmembrane region" description="Helical" evidence="1">
    <location>
        <begin position="12"/>
        <end position="30"/>
    </location>
</feature>
<feature type="non-terminal residue" evidence="2">
    <location>
        <position position="435"/>
    </location>
</feature>
<evidence type="ECO:0000313" key="3">
    <source>
        <dbReference type="Proteomes" id="UP001210261"/>
    </source>
</evidence>
<sequence>MFKNMNIGMKLVTSVAVSILVMIVILAYIISLKIESSIDASVRVTMQEATNRYANFIQGSLNETIALTKAVSRTINSTIKDKGNISVSELEILLKNSFDGSAYADYAFFSLNDKNIISSYNIDSRYLSESGNFGVILVDKDLMNAGGLEVLQFKDSFRQSPIISEIEKSAKNGDLNTVYVGEPNELDFGNGKFLGLNIAMPIFDKNQNYIGVVGFTFNLIVFGDLLQDPSLDLYKGNTRALISDSGIITLHSNPKLILKPYSQGRTHESARIIDEAVKNNKNIILDNYVSSAGIQGFVSISSFATIGNSSRWSILLTAPSKSVFEPLREVQTTIVIVSAVLLVVILFMVYMIINMIVGSRIPLLLNSLETFFRFLNHEKVDPKPLKIRANDEIGKMGTMINGNVEKIKASLIQDQKAIAQSAETAKAIESGDLTA</sequence>
<evidence type="ECO:0000313" key="2">
    <source>
        <dbReference type="EMBL" id="MDA3969698.1"/>
    </source>
</evidence>
<name>A0ABT4VG70_9HELI</name>
<organism evidence="2 3">
    <name type="scientific">Helicobacter ibis</name>
    <dbReference type="NCBI Taxonomy" id="2962633"/>
    <lineage>
        <taxon>Bacteria</taxon>
        <taxon>Pseudomonadati</taxon>
        <taxon>Campylobacterota</taxon>
        <taxon>Epsilonproteobacteria</taxon>
        <taxon>Campylobacterales</taxon>
        <taxon>Helicobacteraceae</taxon>
        <taxon>Helicobacter</taxon>
    </lineage>
</organism>
<accession>A0ABT4VG70</accession>
<proteinExistence type="predicted"/>
<keyword evidence="3" id="KW-1185">Reference proteome</keyword>
<reference evidence="2 3" key="1">
    <citation type="submission" date="2023-01" db="EMBL/GenBank/DDBJ databases">
        <title>Description of Helicobacter ibis sp. nov. isolated from faecal droppings of black-faced ibis (Theristicus melanopis).</title>
        <authorList>
            <person name="Lopez-Cantillo M."/>
            <person name="Vidal-Veuthey B."/>
            <person name="Mella A."/>
            <person name="De La Haba R."/>
            <person name="Collado L."/>
        </authorList>
    </citation>
    <scope>NUCLEOTIDE SEQUENCE [LARGE SCALE GENOMIC DNA]</scope>
    <source>
        <strain evidence="2 3">A82</strain>
    </source>
</reference>
<protein>
    <submittedName>
        <fullName evidence="2">Methyl-accepting chemotaxis protein</fullName>
    </submittedName>
</protein>
<dbReference type="EMBL" id="JAQHXR010000010">
    <property type="protein sequence ID" value="MDA3969698.1"/>
    <property type="molecule type" value="Genomic_DNA"/>
</dbReference>
<feature type="transmembrane region" description="Helical" evidence="1">
    <location>
        <begin position="334"/>
        <end position="357"/>
    </location>
</feature>
<keyword evidence="1" id="KW-0472">Membrane</keyword>
<dbReference type="Proteomes" id="UP001210261">
    <property type="component" value="Unassembled WGS sequence"/>
</dbReference>
<dbReference type="Gene3D" id="3.30.450.20">
    <property type="entry name" value="PAS domain"/>
    <property type="match status" value="1"/>
</dbReference>
<dbReference type="Gene3D" id="6.10.340.10">
    <property type="match status" value="1"/>
</dbReference>
<comment type="caution">
    <text evidence="2">The sequence shown here is derived from an EMBL/GenBank/DDBJ whole genome shotgun (WGS) entry which is preliminary data.</text>
</comment>